<dbReference type="PANTHER" id="PTHR45255:SF1">
    <property type="entry name" value="DNAJ HOMOLOG SUBFAMILY C MEMBER 24"/>
    <property type="match status" value="1"/>
</dbReference>
<evidence type="ECO:0000256" key="2">
    <source>
        <dbReference type="ARBA" id="ARBA00022723"/>
    </source>
</evidence>
<dbReference type="PANTHER" id="PTHR45255">
    <property type="entry name" value="DNAJ HOMOLOG SUBFAMILY C MEMBER 24"/>
    <property type="match status" value="1"/>
</dbReference>
<name>A0ABD1EY93_HYPHA</name>
<dbReference type="Pfam" id="PF05207">
    <property type="entry name" value="Zn_ribbon_CSL"/>
    <property type="match status" value="1"/>
</dbReference>
<evidence type="ECO:0000256" key="4">
    <source>
        <dbReference type="ARBA" id="ARBA00023004"/>
    </source>
</evidence>
<evidence type="ECO:0000259" key="6">
    <source>
        <dbReference type="PROSITE" id="PS51074"/>
    </source>
</evidence>
<dbReference type="SUPFAM" id="SSF46565">
    <property type="entry name" value="Chaperone J-domain"/>
    <property type="match status" value="1"/>
</dbReference>
<feature type="domain" description="DPH-type MB" evidence="6">
    <location>
        <begin position="76"/>
        <end position="130"/>
    </location>
</feature>
<comment type="caution">
    <text evidence="7">The sequence shown here is derived from an EMBL/GenBank/DDBJ whole genome shotgun (WGS) entry which is preliminary data.</text>
</comment>
<reference evidence="7 8" key="1">
    <citation type="submission" date="2024-05" db="EMBL/GenBank/DDBJ databases">
        <title>Genetic variation in Jamaican populations of the coffee berry borer (Hypothenemus hampei).</title>
        <authorList>
            <person name="Errbii M."/>
            <person name="Myrie A."/>
        </authorList>
    </citation>
    <scope>NUCLEOTIDE SEQUENCE [LARGE SCALE GENOMIC DNA]</scope>
    <source>
        <strain evidence="7">JA-Hopewell-2020-01-JO</strain>
        <tissue evidence="7">Whole body</tissue>
    </source>
</reference>
<dbReference type="SMART" id="SM00271">
    <property type="entry name" value="DnaJ"/>
    <property type="match status" value="1"/>
</dbReference>
<dbReference type="SUPFAM" id="SSF144217">
    <property type="entry name" value="CSL zinc finger"/>
    <property type="match status" value="1"/>
</dbReference>
<dbReference type="PROSITE" id="PS50076">
    <property type="entry name" value="DNAJ_2"/>
    <property type="match status" value="1"/>
</dbReference>
<dbReference type="Proteomes" id="UP001566132">
    <property type="component" value="Unassembled WGS sequence"/>
</dbReference>
<dbReference type="Gene3D" id="1.10.287.110">
    <property type="entry name" value="DnaJ domain"/>
    <property type="match status" value="1"/>
</dbReference>
<dbReference type="InterPro" id="IPR036671">
    <property type="entry name" value="DPH_MB_sf"/>
</dbReference>
<evidence type="ECO:0000313" key="8">
    <source>
        <dbReference type="Proteomes" id="UP001566132"/>
    </source>
</evidence>
<dbReference type="EMBL" id="JBDJPC010000004">
    <property type="protein sequence ID" value="KAL1506005.1"/>
    <property type="molecule type" value="Genomic_DNA"/>
</dbReference>
<feature type="domain" description="J" evidence="5">
    <location>
        <begin position="3"/>
        <end position="65"/>
    </location>
</feature>
<dbReference type="PROSITE" id="PS51074">
    <property type="entry name" value="DPH_MB"/>
    <property type="match status" value="1"/>
</dbReference>
<dbReference type="Gene3D" id="3.10.660.10">
    <property type="entry name" value="DPH Zinc finger"/>
    <property type="match status" value="1"/>
</dbReference>
<evidence type="ECO:0000256" key="3">
    <source>
        <dbReference type="ARBA" id="ARBA00022833"/>
    </source>
</evidence>
<evidence type="ECO:0000256" key="1">
    <source>
        <dbReference type="ARBA" id="ARBA00006169"/>
    </source>
</evidence>
<dbReference type="Pfam" id="PF00226">
    <property type="entry name" value="DnaJ"/>
    <property type="match status" value="1"/>
</dbReference>
<evidence type="ECO:0000259" key="5">
    <source>
        <dbReference type="PROSITE" id="PS50076"/>
    </source>
</evidence>
<dbReference type="InterPro" id="IPR001623">
    <property type="entry name" value="DnaJ_domain"/>
</dbReference>
<keyword evidence="2" id="KW-0479">Metal-binding</keyword>
<evidence type="ECO:0000313" key="7">
    <source>
        <dbReference type="EMBL" id="KAL1506005.1"/>
    </source>
</evidence>
<gene>
    <name evidence="7" type="ORF">ABEB36_005443</name>
</gene>
<dbReference type="GO" id="GO:0046872">
    <property type="term" value="F:metal ion binding"/>
    <property type="evidence" value="ECO:0007669"/>
    <property type="project" value="UniProtKB-KW"/>
</dbReference>
<dbReference type="CDD" id="cd06257">
    <property type="entry name" value="DnaJ"/>
    <property type="match status" value="1"/>
</dbReference>
<comment type="similarity">
    <text evidence="1">Belongs to the DPH4 family.</text>
</comment>
<protein>
    <submittedName>
        <fullName evidence="7">Uncharacterized protein</fullName>
    </submittedName>
</protein>
<dbReference type="InterPro" id="IPR036869">
    <property type="entry name" value="J_dom_sf"/>
</dbReference>
<keyword evidence="4" id="KW-0408">Iron</keyword>
<dbReference type="AlphaFoldDB" id="A0ABD1EY93"/>
<accession>A0ABD1EY93</accession>
<keyword evidence="8" id="KW-1185">Reference proteome</keyword>
<sequence>METFYNILQCSPSASTEEIKANYQRLVKEYHPDKGSQTADRFLLIDKAYKTLKDQQSRRDYDSSLLANRCNEHSLIYAQLNKKDVHLDSEGKAYYPCRCGEQFVIEQEHLYEVECVIECNECSNSILIEQ</sequence>
<organism evidence="7 8">
    <name type="scientific">Hypothenemus hampei</name>
    <name type="common">Coffee berry borer</name>
    <dbReference type="NCBI Taxonomy" id="57062"/>
    <lineage>
        <taxon>Eukaryota</taxon>
        <taxon>Metazoa</taxon>
        <taxon>Ecdysozoa</taxon>
        <taxon>Arthropoda</taxon>
        <taxon>Hexapoda</taxon>
        <taxon>Insecta</taxon>
        <taxon>Pterygota</taxon>
        <taxon>Neoptera</taxon>
        <taxon>Endopterygota</taxon>
        <taxon>Coleoptera</taxon>
        <taxon>Polyphaga</taxon>
        <taxon>Cucujiformia</taxon>
        <taxon>Curculionidae</taxon>
        <taxon>Scolytinae</taxon>
        <taxon>Hypothenemus</taxon>
    </lineage>
</organism>
<dbReference type="InterPro" id="IPR007872">
    <property type="entry name" value="DPH_MB_dom"/>
</dbReference>
<keyword evidence="3" id="KW-0862">Zinc</keyword>
<dbReference type="PRINTS" id="PR00625">
    <property type="entry name" value="JDOMAIN"/>
</dbReference>
<proteinExistence type="inferred from homology"/>